<dbReference type="KEGG" id="psel:GM415_03750"/>
<dbReference type="Gene3D" id="3.30.2350.10">
    <property type="entry name" value="Pseudouridine synthase"/>
    <property type="match status" value="1"/>
</dbReference>
<dbReference type="PANTHER" id="PTHR21600">
    <property type="entry name" value="MITOCHONDRIAL RNA PSEUDOURIDINE SYNTHASE"/>
    <property type="match status" value="1"/>
</dbReference>
<dbReference type="InterPro" id="IPR006145">
    <property type="entry name" value="PsdUridine_synth_RsuA/RluA"/>
</dbReference>
<dbReference type="InterPro" id="IPR006224">
    <property type="entry name" value="PsdUridine_synth_RluA-like_CS"/>
</dbReference>
<dbReference type="Proteomes" id="UP000428328">
    <property type="component" value="Chromosome"/>
</dbReference>
<dbReference type="PROSITE" id="PS01129">
    <property type="entry name" value="PSI_RLU"/>
    <property type="match status" value="1"/>
</dbReference>
<dbReference type="EMBL" id="CP046400">
    <property type="protein sequence ID" value="QGY39269.1"/>
    <property type="molecule type" value="Genomic_DNA"/>
</dbReference>
<reference evidence="2 3" key="1">
    <citation type="submission" date="2019-11" db="EMBL/GenBank/DDBJ databases">
        <authorList>
            <person name="Zheng R.K."/>
            <person name="Sun C.M."/>
        </authorList>
    </citation>
    <scope>NUCLEOTIDE SEQUENCE [LARGE SCALE GENOMIC DNA]</scope>
    <source>
        <strain evidence="2 3">SRB007</strain>
    </source>
</reference>
<dbReference type="CDD" id="cd02869">
    <property type="entry name" value="PseudoU_synth_RluA_like"/>
    <property type="match status" value="1"/>
</dbReference>
<dbReference type="GO" id="GO:0003723">
    <property type="term" value="F:RNA binding"/>
    <property type="evidence" value="ECO:0007669"/>
    <property type="project" value="InterPro"/>
</dbReference>
<organism evidence="2 3">
    <name type="scientific">Pseudodesulfovibrio cashew</name>
    <dbReference type="NCBI Taxonomy" id="2678688"/>
    <lineage>
        <taxon>Bacteria</taxon>
        <taxon>Pseudomonadati</taxon>
        <taxon>Thermodesulfobacteriota</taxon>
        <taxon>Desulfovibrionia</taxon>
        <taxon>Desulfovibrionales</taxon>
        <taxon>Desulfovibrionaceae</taxon>
    </lineage>
</organism>
<sequence length="229" mass="25585">MRPHHGVHALRGVRRVNLPDGLTVVYEDRHIVVVDKPSGLLSVPGKGEANQDCVVSRVKALHPESIDQPSVHRLDQDTSGLLVLALTEAAHRTLSMQFMDKLVGKRYIALLDGVVELDAGVIELSFRLDPDNRPYQVYDPERGKSGTTRWRKLGVENGRTRVEFMPLTGRTHQLRLHASHPKGLGVPIVGDRLYGTGTGPGQLKLHAWTLRFRHPETRKPMEFTSPPPF</sequence>
<name>A0A6I6JDM2_9BACT</name>
<evidence type="ECO:0000313" key="2">
    <source>
        <dbReference type="EMBL" id="QGY39269.1"/>
    </source>
</evidence>
<dbReference type="PANTHER" id="PTHR21600:SF89">
    <property type="entry name" value="RIBOSOMAL LARGE SUBUNIT PSEUDOURIDINE SYNTHASE A"/>
    <property type="match status" value="1"/>
</dbReference>
<feature type="domain" description="Pseudouridine synthase RsuA/RluA-like" evidence="1">
    <location>
        <begin position="30"/>
        <end position="180"/>
    </location>
</feature>
<dbReference type="InterPro" id="IPR050188">
    <property type="entry name" value="RluA_PseudoU_synthase"/>
</dbReference>
<gene>
    <name evidence="2" type="ORF">GM415_03750</name>
</gene>
<dbReference type="GO" id="GO:0000455">
    <property type="term" value="P:enzyme-directed rRNA pseudouridine synthesis"/>
    <property type="evidence" value="ECO:0007669"/>
    <property type="project" value="TreeGrafter"/>
</dbReference>
<evidence type="ECO:0000313" key="3">
    <source>
        <dbReference type="Proteomes" id="UP000428328"/>
    </source>
</evidence>
<dbReference type="InterPro" id="IPR020103">
    <property type="entry name" value="PsdUridine_synth_cat_dom_sf"/>
</dbReference>
<accession>A0A6I6JDM2</accession>
<keyword evidence="3" id="KW-1185">Reference proteome</keyword>
<dbReference type="SUPFAM" id="SSF55120">
    <property type="entry name" value="Pseudouridine synthase"/>
    <property type="match status" value="1"/>
</dbReference>
<evidence type="ECO:0000259" key="1">
    <source>
        <dbReference type="Pfam" id="PF00849"/>
    </source>
</evidence>
<dbReference type="Pfam" id="PF00849">
    <property type="entry name" value="PseudoU_synth_2"/>
    <property type="match status" value="1"/>
</dbReference>
<dbReference type="GO" id="GO:0140098">
    <property type="term" value="F:catalytic activity, acting on RNA"/>
    <property type="evidence" value="ECO:0007669"/>
    <property type="project" value="UniProtKB-ARBA"/>
</dbReference>
<dbReference type="AlphaFoldDB" id="A0A6I6JDM2"/>
<protein>
    <submittedName>
        <fullName evidence="2">RluA family pseudouridine synthase</fullName>
    </submittedName>
</protein>
<dbReference type="GO" id="GO:0009982">
    <property type="term" value="F:pseudouridine synthase activity"/>
    <property type="evidence" value="ECO:0007669"/>
    <property type="project" value="InterPro"/>
</dbReference>
<proteinExistence type="predicted"/>